<evidence type="ECO:0000313" key="4">
    <source>
        <dbReference type="Proteomes" id="UP000266720"/>
    </source>
</evidence>
<protein>
    <recommendedName>
        <fullName evidence="1">Pantoate kinase</fullName>
        <shortName evidence="1">PoK</shortName>
        <ecNumber evidence="1">2.7.1.169</ecNumber>
    </recommendedName>
</protein>
<organism evidence="3 4">
    <name type="scientific">Thermofilum adornatum 1505</name>
    <dbReference type="NCBI Taxonomy" id="697581"/>
    <lineage>
        <taxon>Archaea</taxon>
        <taxon>Thermoproteota</taxon>
        <taxon>Thermoprotei</taxon>
        <taxon>Thermofilales</taxon>
        <taxon>Thermofilaceae</taxon>
        <taxon>Thermofilum</taxon>
    </lineage>
</organism>
<evidence type="ECO:0000313" key="3">
    <source>
        <dbReference type="EMBL" id="AJB41179.1"/>
    </source>
</evidence>
<dbReference type="STRING" id="697581.TCARB_0101"/>
<proteinExistence type="inferred from homology"/>
<dbReference type="InterPro" id="IPR012043">
    <property type="entry name" value="PoK"/>
</dbReference>
<dbReference type="GO" id="GO:0016301">
    <property type="term" value="F:kinase activity"/>
    <property type="evidence" value="ECO:0007669"/>
    <property type="project" value="UniProtKB-UniRule"/>
</dbReference>
<dbReference type="GeneID" id="16573681"/>
<feature type="domain" description="GHMP kinase N-terminal" evidence="2">
    <location>
        <begin position="66"/>
        <end position="136"/>
    </location>
</feature>
<dbReference type="SUPFAM" id="SSF54211">
    <property type="entry name" value="Ribosomal protein S5 domain 2-like"/>
    <property type="match status" value="1"/>
</dbReference>
<dbReference type="Proteomes" id="UP000266720">
    <property type="component" value="Chromosome"/>
</dbReference>
<dbReference type="InterPro" id="IPR014721">
    <property type="entry name" value="Ribsml_uS5_D2-typ_fold_subgr"/>
</dbReference>
<accession>A0A3G1A497</accession>
<evidence type="ECO:0000256" key="1">
    <source>
        <dbReference type="HAMAP-Rule" id="MF_02223"/>
    </source>
</evidence>
<keyword evidence="1 3" id="KW-0418">Kinase</keyword>
<keyword evidence="1" id="KW-0547">Nucleotide-binding</keyword>
<dbReference type="HAMAP" id="MF_02223">
    <property type="entry name" value="Pantoate_kinase"/>
    <property type="match status" value="1"/>
</dbReference>
<evidence type="ECO:0000259" key="2">
    <source>
        <dbReference type="Pfam" id="PF00288"/>
    </source>
</evidence>
<gene>
    <name evidence="3" type="ORF">TCARB_0101</name>
</gene>
<dbReference type="EC" id="2.7.1.169" evidence="1"/>
<dbReference type="GO" id="GO:0005524">
    <property type="term" value="F:ATP binding"/>
    <property type="evidence" value="ECO:0007669"/>
    <property type="project" value="UniProtKB-KW"/>
</dbReference>
<dbReference type="KEGG" id="tcb:TCARB_0101"/>
<dbReference type="Gene3D" id="3.30.230.10">
    <property type="match status" value="1"/>
</dbReference>
<keyword evidence="1" id="KW-0808">Transferase</keyword>
<dbReference type="RefSeq" id="WP_020962689.1">
    <property type="nucleotide sequence ID" value="NZ_CP007493.1"/>
</dbReference>
<keyword evidence="1" id="KW-0067">ATP-binding</keyword>
<dbReference type="InterPro" id="IPR020568">
    <property type="entry name" value="Ribosomal_Su5_D2-typ_SF"/>
</dbReference>
<keyword evidence="1" id="KW-0173">Coenzyme A biosynthesis</keyword>
<dbReference type="PIRSF" id="PIRSF016896">
    <property type="entry name" value="GHMP_arc_MJ0969"/>
    <property type="match status" value="1"/>
</dbReference>
<name>A0A3G1A497_9CREN</name>
<dbReference type="InterPro" id="IPR006204">
    <property type="entry name" value="GHMP_kinase_N_dom"/>
</dbReference>
<dbReference type="Pfam" id="PF00288">
    <property type="entry name" value="GHMP_kinases_N"/>
    <property type="match status" value="1"/>
</dbReference>
<comment type="similarity">
    <text evidence="1">Belongs to the GHMP kinase family. PoK subfamily.</text>
</comment>
<reference evidence="4" key="1">
    <citation type="book" date="2010" name="EXTREMOPHILES" publisher="0:0-0">
        <title>Complete genome sequences of ten hyperthermophilic archaea reveal their metabolic capabilities and possible ecological roles.</title>
        <editorList>
            <person name="?"/>
        </editorList>
        <authorList>
            <person name="Ravin N.V."/>
            <person name="Mardanov A.V."/>
            <person name="Bonch-Osmolovskaya E.A."/>
            <person name="Skryabin K.G."/>
        </authorList>
    </citation>
    <scope>NUCLEOTIDE SEQUENCE [LARGE SCALE GENOMIC DNA]</scope>
    <source>
        <strain evidence="4">1505</strain>
    </source>
</reference>
<comment type="pathway">
    <text evidence="1">Cofactor biosynthesis; coenzyme A biosynthesis.</text>
</comment>
<sequence length="295" mass="30897">MRCASAWSPAGLSGIFETHIVEDPLLTGARGAGLALKKGVTVTACESEQQGVKISISDGGKIIPTVSTVAKKLLSMFPGQLGVEIYVDVSVPIGGGLGTSGASALATALALGRLLGLRLSYLDLAKIAHVAEVECKTGLGTVSGLVAGGVVIVVRPGAPGNDLVDRLLFDKDMKAIIGFFGSRSKPEILSSASLPLIDAVGKRLIDELIRERSLEKLLEVSKRFSLETGLATENVKRAFNALEEAGIPYAGQTQIGDAVFTVVHDEQVDKAVEVLNNLKAKTIVSEISWEPARLV</sequence>
<dbReference type="AlphaFoldDB" id="A0A3G1A497"/>
<dbReference type="EMBL" id="CP007493">
    <property type="protein sequence ID" value="AJB41179.1"/>
    <property type="molecule type" value="Genomic_DNA"/>
</dbReference>
<dbReference type="PANTHER" id="PTHR42282">
    <property type="entry name" value="PANTOATE KINASE-RELATED"/>
    <property type="match status" value="1"/>
</dbReference>
<dbReference type="GeneID" id="25405564"/>
<comment type="catalytic activity">
    <reaction evidence="1">
        <text>(R)-pantoate + ATP = (R)-4-phosphopantoate + ADP + H(+)</text>
        <dbReference type="Rhea" id="RHEA:28246"/>
        <dbReference type="ChEBI" id="CHEBI:15378"/>
        <dbReference type="ChEBI" id="CHEBI:15980"/>
        <dbReference type="ChEBI" id="CHEBI:30616"/>
        <dbReference type="ChEBI" id="CHEBI:61294"/>
        <dbReference type="ChEBI" id="CHEBI:456216"/>
        <dbReference type="EC" id="2.7.1.169"/>
    </reaction>
</comment>
<dbReference type="UniPathway" id="UPA00241"/>
<dbReference type="GO" id="GO:0015937">
    <property type="term" value="P:coenzyme A biosynthetic process"/>
    <property type="evidence" value="ECO:0007669"/>
    <property type="project" value="UniProtKB-UniRule"/>
</dbReference>
<comment type="function">
    <text evidence="1">Phosphorylates (R)-pantoate to form (R)-4-phosphopantoate in the CoA biosynthesis pathway.</text>
</comment>
<dbReference type="PANTHER" id="PTHR42282:SF1">
    <property type="entry name" value="PANTOATE KINASE"/>
    <property type="match status" value="1"/>
</dbReference>